<evidence type="ECO:0000256" key="1">
    <source>
        <dbReference type="ARBA" id="ARBA00022670"/>
    </source>
</evidence>
<organism evidence="12 13">
    <name type="scientific">Lentithecium fluviatile CBS 122367</name>
    <dbReference type="NCBI Taxonomy" id="1168545"/>
    <lineage>
        <taxon>Eukaryota</taxon>
        <taxon>Fungi</taxon>
        <taxon>Dikarya</taxon>
        <taxon>Ascomycota</taxon>
        <taxon>Pezizomycotina</taxon>
        <taxon>Dothideomycetes</taxon>
        <taxon>Pleosporomycetidae</taxon>
        <taxon>Pleosporales</taxon>
        <taxon>Massarineae</taxon>
        <taxon>Lentitheciaceae</taxon>
        <taxon>Lentithecium</taxon>
    </lineage>
</organism>
<evidence type="ECO:0000256" key="9">
    <source>
        <dbReference type="PROSITE-ProRule" id="PRU01211"/>
    </source>
</evidence>
<dbReference type="EC" id="3.4.24.-" evidence="10"/>
<protein>
    <recommendedName>
        <fullName evidence="10">Metalloendopeptidase</fullName>
        <ecNumber evidence="10">3.4.24.-</ecNumber>
    </recommendedName>
</protein>
<dbReference type="NCBIfam" id="TIGR02232">
    <property type="entry name" value="myxo_disulf_rpt"/>
    <property type="match status" value="2"/>
</dbReference>
<keyword evidence="3 10" id="KW-0732">Signal</keyword>
<evidence type="ECO:0000256" key="4">
    <source>
        <dbReference type="ARBA" id="ARBA00022737"/>
    </source>
</evidence>
<proteinExistence type="predicted"/>
<dbReference type="GO" id="GO:0006508">
    <property type="term" value="P:proteolysis"/>
    <property type="evidence" value="ECO:0007669"/>
    <property type="project" value="UniProtKB-KW"/>
</dbReference>
<evidence type="ECO:0000256" key="3">
    <source>
        <dbReference type="ARBA" id="ARBA00022729"/>
    </source>
</evidence>
<name>A0A6G1ISC7_9PLEO</name>
<dbReference type="PANTHER" id="PTHR10127:SF780">
    <property type="entry name" value="METALLOENDOPEPTIDASE"/>
    <property type="match status" value="1"/>
</dbReference>
<dbReference type="GO" id="GO:0008270">
    <property type="term" value="F:zinc ion binding"/>
    <property type="evidence" value="ECO:0007669"/>
    <property type="project" value="UniProtKB-UniRule"/>
</dbReference>
<dbReference type="SUPFAM" id="SSF55486">
    <property type="entry name" value="Metalloproteases ('zincins'), catalytic domain"/>
    <property type="match status" value="1"/>
</dbReference>
<dbReference type="InterPro" id="IPR011936">
    <property type="entry name" value="Myxo_disulph_rpt"/>
</dbReference>
<keyword evidence="1 9" id="KW-0645">Protease</keyword>
<feature type="chain" id="PRO_5026375885" description="Metalloendopeptidase" evidence="10">
    <location>
        <begin position="21"/>
        <end position="511"/>
    </location>
</feature>
<dbReference type="EMBL" id="MU005594">
    <property type="protein sequence ID" value="KAF2680851.1"/>
    <property type="molecule type" value="Genomic_DNA"/>
</dbReference>
<evidence type="ECO:0000256" key="5">
    <source>
        <dbReference type="ARBA" id="ARBA00022801"/>
    </source>
</evidence>
<dbReference type="PANTHER" id="PTHR10127">
    <property type="entry name" value="DISCOIDIN, CUB, EGF, LAMININ , AND ZINC METALLOPROTEASE DOMAIN CONTAINING"/>
    <property type="match status" value="1"/>
</dbReference>
<keyword evidence="5 9" id="KW-0378">Hydrolase</keyword>
<sequence length="511" mass="54081">MISSPFAIALLSALSTSALAQDVENPLPAANLTSDPVDRNLTTVEIPLDPSIPDVPSFTNETTPQAEINQTVSYFVAEGIDSVPLAIIHGDIILSTESDLLLNAEPANTTEHAIARRSLSIFKYQNVWPGGVVKYKWQSEAAKGAGRLDAWTEATKRWTDMLPWLKFEQSPPSDVLNDDVLTLVPTTGQFACFSPIGKAYGAGGNQMMLDDNCGGAGTYAHELGHTLGLYHEHMRPDRDDYVIIHCDAVWDSSDGTPADCSQSCSGYGCNFVKLDPAAADWSGPYDSLSLMHYAPYEFGKGPGPAIEARPGVPTPQAHTFPTALDAKRVCELYSEQCTNVCGDGVVTAGEECDDGNNKDGDGCSASCKKEIPGGDVCGDGIVTGAEECDDGNTINGDGCSSTCKKETPNPGTCSVPTCNPWAATSCDITTTCTALGGATSGGIGQHLCACRHGYRASSYAAGDDTVQVRLPWTEQGGRVFVKPGVVCDQLCDDWTLGKDGCKEVKEVAACY</sequence>
<dbReference type="Pfam" id="PF13948">
    <property type="entry name" value="DUF4215"/>
    <property type="match status" value="2"/>
</dbReference>
<dbReference type="Pfam" id="PF01400">
    <property type="entry name" value="Astacin"/>
    <property type="match status" value="1"/>
</dbReference>
<evidence type="ECO:0000256" key="10">
    <source>
        <dbReference type="RuleBase" id="RU361183"/>
    </source>
</evidence>
<keyword evidence="7 9" id="KW-0482">Metalloprotease</keyword>
<evidence type="ECO:0000313" key="13">
    <source>
        <dbReference type="Proteomes" id="UP000799291"/>
    </source>
</evidence>
<feature type="binding site" evidence="9">
    <location>
        <position position="225"/>
    </location>
    <ligand>
        <name>Zn(2+)</name>
        <dbReference type="ChEBI" id="CHEBI:29105"/>
        <note>catalytic</note>
    </ligand>
</feature>
<evidence type="ECO:0000313" key="12">
    <source>
        <dbReference type="EMBL" id="KAF2680851.1"/>
    </source>
</evidence>
<keyword evidence="4" id="KW-0677">Repeat</keyword>
<dbReference type="Proteomes" id="UP000799291">
    <property type="component" value="Unassembled WGS sequence"/>
</dbReference>
<feature type="signal peptide" evidence="10">
    <location>
        <begin position="1"/>
        <end position="20"/>
    </location>
</feature>
<accession>A0A6G1ISC7</accession>
<gene>
    <name evidence="12" type="ORF">K458DRAFT_88571</name>
</gene>
<dbReference type="PRINTS" id="PR00480">
    <property type="entry name" value="ASTACIN"/>
</dbReference>
<dbReference type="Gene3D" id="3.40.390.10">
    <property type="entry name" value="Collagenase (Catalytic Domain)"/>
    <property type="match status" value="1"/>
</dbReference>
<dbReference type="SMART" id="SM00235">
    <property type="entry name" value="ZnMc"/>
    <property type="match status" value="1"/>
</dbReference>
<evidence type="ECO:0000256" key="7">
    <source>
        <dbReference type="ARBA" id="ARBA00023049"/>
    </source>
</evidence>
<evidence type="ECO:0000259" key="11">
    <source>
        <dbReference type="PROSITE" id="PS51864"/>
    </source>
</evidence>
<dbReference type="GO" id="GO:0004222">
    <property type="term" value="F:metalloendopeptidase activity"/>
    <property type="evidence" value="ECO:0007669"/>
    <property type="project" value="UniProtKB-UniRule"/>
</dbReference>
<evidence type="ECO:0000256" key="8">
    <source>
        <dbReference type="ARBA" id="ARBA00023157"/>
    </source>
</evidence>
<evidence type="ECO:0000256" key="2">
    <source>
        <dbReference type="ARBA" id="ARBA00022723"/>
    </source>
</evidence>
<keyword evidence="2 9" id="KW-0479">Metal-binding</keyword>
<feature type="binding site" evidence="9">
    <location>
        <position position="221"/>
    </location>
    <ligand>
        <name>Zn(2+)</name>
        <dbReference type="ChEBI" id="CHEBI:29105"/>
        <note>catalytic</note>
    </ligand>
</feature>
<feature type="domain" description="Peptidase M12A" evidence="11">
    <location>
        <begin position="112"/>
        <end position="338"/>
    </location>
</feature>
<evidence type="ECO:0000256" key="6">
    <source>
        <dbReference type="ARBA" id="ARBA00022833"/>
    </source>
</evidence>
<reference evidence="12" key="1">
    <citation type="journal article" date="2020" name="Stud. Mycol.">
        <title>101 Dothideomycetes genomes: a test case for predicting lifestyles and emergence of pathogens.</title>
        <authorList>
            <person name="Haridas S."/>
            <person name="Albert R."/>
            <person name="Binder M."/>
            <person name="Bloem J."/>
            <person name="Labutti K."/>
            <person name="Salamov A."/>
            <person name="Andreopoulos B."/>
            <person name="Baker S."/>
            <person name="Barry K."/>
            <person name="Bills G."/>
            <person name="Bluhm B."/>
            <person name="Cannon C."/>
            <person name="Castanera R."/>
            <person name="Culley D."/>
            <person name="Daum C."/>
            <person name="Ezra D."/>
            <person name="Gonzalez J."/>
            <person name="Henrissat B."/>
            <person name="Kuo A."/>
            <person name="Liang C."/>
            <person name="Lipzen A."/>
            <person name="Lutzoni F."/>
            <person name="Magnuson J."/>
            <person name="Mondo S."/>
            <person name="Nolan M."/>
            <person name="Ohm R."/>
            <person name="Pangilinan J."/>
            <person name="Park H.-J."/>
            <person name="Ramirez L."/>
            <person name="Alfaro M."/>
            <person name="Sun H."/>
            <person name="Tritt A."/>
            <person name="Yoshinaga Y."/>
            <person name="Zwiers L.-H."/>
            <person name="Turgeon B."/>
            <person name="Goodwin S."/>
            <person name="Spatafora J."/>
            <person name="Crous P."/>
            <person name="Grigoriev I."/>
        </authorList>
    </citation>
    <scope>NUCLEOTIDE SEQUENCE</scope>
    <source>
        <strain evidence="12">CBS 122367</strain>
    </source>
</reference>
<feature type="binding site" evidence="9">
    <location>
        <position position="231"/>
    </location>
    <ligand>
        <name>Zn(2+)</name>
        <dbReference type="ChEBI" id="CHEBI:29105"/>
        <note>catalytic</note>
    </ligand>
</feature>
<dbReference type="InterPro" id="IPR006026">
    <property type="entry name" value="Peptidase_Metallo"/>
</dbReference>
<comment type="caution">
    <text evidence="9">Lacks conserved residue(s) required for the propagation of feature annotation.</text>
</comment>
<comment type="cofactor">
    <cofactor evidence="9 10">
        <name>Zn(2+)</name>
        <dbReference type="ChEBI" id="CHEBI:29105"/>
    </cofactor>
    <text evidence="9 10">Binds 1 zinc ion per subunit.</text>
</comment>
<keyword evidence="6 9" id="KW-0862">Zinc</keyword>
<dbReference type="PROSITE" id="PS51864">
    <property type="entry name" value="ASTACIN"/>
    <property type="match status" value="1"/>
</dbReference>
<keyword evidence="13" id="KW-1185">Reference proteome</keyword>
<dbReference type="InterPro" id="IPR001506">
    <property type="entry name" value="Peptidase_M12A"/>
</dbReference>
<dbReference type="OrthoDB" id="291007at2759"/>
<dbReference type="InterPro" id="IPR024079">
    <property type="entry name" value="MetalloPept_cat_dom_sf"/>
</dbReference>
<keyword evidence="8" id="KW-1015">Disulfide bond</keyword>
<feature type="active site" evidence="9">
    <location>
        <position position="222"/>
    </location>
</feature>
<dbReference type="AlphaFoldDB" id="A0A6G1ISC7"/>